<evidence type="ECO:0000313" key="3">
    <source>
        <dbReference type="Proteomes" id="UP000276888"/>
    </source>
</evidence>
<dbReference type="Proteomes" id="UP000276888">
    <property type="component" value="Chromosome"/>
</dbReference>
<gene>
    <name evidence="2" type="ORF">CVS47_01834</name>
</gene>
<feature type="transmembrane region" description="Helical" evidence="1">
    <location>
        <begin position="30"/>
        <end position="51"/>
    </location>
</feature>
<evidence type="ECO:0000256" key="1">
    <source>
        <dbReference type="SAM" id="Phobius"/>
    </source>
</evidence>
<dbReference type="AlphaFoldDB" id="A0A3Q9J3R1"/>
<evidence type="ECO:0000313" key="2">
    <source>
        <dbReference type="EMBL" id="AZS37202.1"/>
    </source>
</evidence>
<keyword evidence="1" id="KW-0812">Transmembrane</keyword>
<dbReference type="RefSeq" id="WP_127095798.1">
    <property type="nucleotide sequence ID" value="NZ_CP031423.1"/>
</dbReference>
<dbReference type="KEGG" id="mlv:CVS47_01834"/>
<proteinExistence type="predicted"/>
<accession>A0A3Q9J3R1</accession>
<reference evidence="2 3" key="1">
    <citation type="submission" date="2018-08" db="EMBL/GenBank/DDBJ databases">
        <title>Microbacterium lemovicicum sp. nov., a bacterium isolated from a natural uranium-rich soil.</title>
        <authorList>
            <person name="ORTET P."/>
        </authorList>
    </citation>
    <scope>NUCLEOTIDE SEQUENCE [LARGE SCALE GENOMIC DNA]</scope>
    <source>
        <strain evidence="2 3">Viu22</strain>
    </source>
</reference>
<protein>
    <submittedName>
        <fullName evidence="2">Uncharacterized protein</fullName>
    </submittedName>
</protein>
<dbReference type="EMBL" id="CP031423">
    <property type="protein sequence ID" value="AZS37202.1"/>
    <property type="molecule type" value="Genomic_DNA"/>
</dbReference>
<keyword evidence="1" id="KW-0472">Membrane</keyword>
<keyword evidence="3" id="KW-1185">Reference proteome</keyword>
<keyword evidence="1" id="KW-1133">Transmembrane helix</keyword>
<sequence length="96" mass="10225">MDILLAFIVGAALGIAAHFAAPHRSTRGTAVGPVLGAIVGGAVWAAFTWSGVTTENPLIWVVSFVMPFVVTYPVLAWLGRARVTHDAKERVRLKIS</sequence>
<feature type="transmembrane region" description="Helical" evidence="1">
    <location>
        <begin position="58"/>
        <end position="78"/>
    </location>
</feature>
<dbReference type="OrthoDB" id="5121696at2"/>
<name>A0A3Q9J3R1_9MICO</name>
<organism evidence="2 3">
    <name type="scientific">Microbacterium lemovicicum</name>
    <dbReference type="NCBI Taxonomy" id="1072463"/>
    <lineage>
        <taxon>Bacteria</taxon>
        <taxon>Bacillati</taxon>
        <taxon>Actinomycetota</taxon>
        <taxon>Actinomycetes</taxon>
        <taxon>Micrococcales</taxon>
        <taxon>Microbacteriaceae</taxon>
        <taxon>Microbacterium</taxon>
    </lineage>
</organism>